<keyword evidence="1" id="KW-0472">Membrane</keyword>
<gene>
    <name evidence="2" type="ORF">EJB05_05333</name>
</gene>
<accession>A0A5J9WEL1</accession>
<feature type="transmembrane region" description="Helical" evidence="1">
    <location>
        <begin position="49"/>
        <end position="75"/>
    </location>
</feature>
<name>A0A5J9WEL1_9POAL</name>
<evidence type="ECO:0000256" key="1">
    <source>
        <dbReference type="SAM" id="Phobius"/>
    </source>
</evidence>
<keyword evidence="1" id="KW-1133">Transmembrane helix</keyword>
<dbReference type="AlphaFoldDB" id="A0A5J9WEL1"/>
<protein>
    <submittedName>
        <fullName evidence="2">Uncharacterized protein</fullName>
    </submittedName>
</protein>
<keyword evidence="1" id="KW-0812">Transmembrane</keyword>
<keyword evidence="3" id="KW-1185">Reference proteome</keyword>
<dbReference type="Gramene" id="TVU45830">
    <property type="protein sequence ID" value="TVU45830"/>
    <property type="gene ID" value="EJB05_05333"/>
</dbReference>
<evidence type="ECO:0000313" key="2">
    <source>
        <dbReference type="EMBL" id="TVU45830.1"/>
    </source>
</evidence>
<proteinExistence type="predicted"/>
<sequence length="154" mass="17353">MYPWPIVCLLVNRMVIRKNSSGDIINMLLNHGTVVEIHGSFIVSEDVRLMSIGLIIFKVSGARLFVVLAIMVTVLPFSWNFCKRSLVLQNVHRVTDGAFCTTFIFSMVDDEGDDIHDHACGEFTLLNVGLNFVVQELRLPIIKELEHGLPSLLR</sequence>
<evidence type="ECO:0000313" key="3">
    <source>
        <dbReference type="Proteomes" id="UP000324897"/>
    </source>
</evidence>
<comment type="caution">
    <text evidence="2">The sequence shown here is derived from an EMBL/GenBank/DDBJ whole genome shotgun (WGS) entry which is preliminary data.</text>
</comment>
<reference evidence="2 3" key="1">
    <citation type="journal article" date="2019" name="Sci. Rep.">
        <title>A high-quality genome of Eragrostis curvula grass provides insights into Poaceae evolution and supports new strategies to enhance forage quality.</title>
        <authorList>
            <person name="Carballo J."/>
            <person name="Santos B.A.C.M."/>
            <person name="Zappacosta D."/>
            <person name="Garbus I."/>
            <person name="Selva J.P."/>
            <person name="Gallo C.A."/>
            <person name="Diaz A."/>
            <person name="Albertini E."/>
            <person name="Caccamo M."/>
            <person name="Echenique V."/>
        </authorList>
    </citation>
    <scope>NUCLEOTIDE SEQUENCE [LARGE SCALE GENOMIC DNA]</scope>
    <source>
        <strain evidence="3">cv. Victoria</strain>
        <tissue evidence="2">Leaf</tissue>
    </source>
</reference>
<organism evidence="2 3">
    <name type="scientific">Eragrostis curvula</name>
    <name type="common">weeping love grass</name>
    <dbReference type="NCBI Taxonomy" id="38414"/>
    <lineage>
        <taxon>Eukaryota</taxon>
        <taxon>Viridiplantae</taxon>
        <taxon>Streptophyta</taxon>
        <taxon>Embryophyta</taxon>
        <taxon>Tracheophyta</taxon>
        <taxon>Spermatophyta</taxon>
        <taxon>Magnoliopsida</taxon>
        <taxon>Liliopsida</taxon>
        <taxon>Poales</taxon>
        <taxon>Poaceae</taxon>
        <taxon>PACMAD clade</taxon>
        <taxon>Chloridoideae</taxon>
        <taxon>Eragrostideae</taxon>
        <taxon>Eragrostidinae</taxon>
        <taxon>Eragrostis</taxon>
    </lineage>
</organism>
<dbReference type="Proteomes" id="UP000324897">
    <property type="component" value="Chromosome 5"/>
</dbReference>
<dbReference type="EMBL" id="RWGY01000004">
    <property type="protein sequence ID" value="TVU45830.1"/>
    <property type="molecule type" value="Genomic_DNA"/>
</dbReference>